<dbReference type="EMBL" id="JAIZAY010000008">
    <property type="protein sequence ID" value="KAJ8036803.1"/>
    <property type="molecule type" value="Genomic_DNA"/>
</dbReference>
<protein>
    <submittedName>
        <fullName evidence="3">Glutathione S-transferase 3</fullName>
    </submittedName>
</protein>
<evidence type="ECO:0000313" key="4">
    <source>
        <dbReference type="Proteomes" id="UP001152320"/>
    </source>
</evidence>
<dbReference type="SUPFAM" id="SSF47616">
    <property type="entry name" value="GST C-terminal domain-like"/>
    <property type="match status" value="1"/>
</dbReference>
<dbReference type="InterPro" id="IPR004045">
    <property type="entry name" value="Glutathione_S-Trfase_N"/>
</dbReference>
<accession>A0A9Q1C215</accession>
<dbReference type="InterPro" id="IPR010987">
    <property type="entry name" value="Glutathione-S-Trfase_C-like"/>
</dbReference>
<dbReference type="AlphaFoldDB" id="A0A9Q1C215"/>
<dbReference type="GO" id="GO:0004364">
    <property type="term" value="F:glutathione transferase activity"/>
    <property type="evidence" value="ECO:0007669"/>
    <property type="project" value="TreeGrafter"/>
</dbReference>
<sequence>MFQQLPLIEIDGLCLVESDAQANYLGHKYGMLGGTDYERGRVPMLFSGAKSFRASCKPSWPFLAAEKKEETVKAAISSAKNRYLPAFEKALADNGTGFLVGSSPTIADCALYDILSYFEMPEYGDLLEGSSHCKAFLAKFAEVPGVKKYLNSPRRFPIPDDAYAAEVKAALFS</sequence>
<keyword evidence="4" id="KW-1185">Reference proteome</keyword>
<dbReference type="InterPro" id="IPR050213">
    <property type="entry name" value="GST_superfamily"/>
</dbReference>
<dbReference type="GO" id="GO:0006749">
    <property type="term" value="P:glutathione metabolic process"/>
    <property type="evidence" value="ECO:0007669"/>
    <property type="project" value="TreeGrafter"/>
</dbReference>
<dbReference type="PROSITE" id="PS50405">
    <property type="entry name" value="GST_CTER"/>
    <property type="match status" value="1"/>
</dbReference>
<dbReference type="PANTHER" id="PTHR11571:SF230">
    <property type="entry name" value="GLUTATHIONE TRANSFERASE"/>
    <property type="match status" value="1"/>
</dbReference>
<reference evidence="3" key="1">
    <citation type="submission" date="2021-10" db="EMBL/GenBank/DDBJ databases">
        <title>Tropical sea cucumber genome reveals ecological adaptation and Cuvierian tubules defense mechanism.</title>
        <authorList>
            <person name="Chen T."/>
        </authorList>
    </citation>
    <scope>NUCLEOTIDE SEQUENCE</scope>
    <source>
        <strain evidence="3">Nanhai2018</strain>
        <tissue evidence="3">Muscle</tissue>
    </source>
</reference>
<dbReference type="InterPro" id="IPR036282">
    <property type="entry name" value="Glutathione-S-Trfase_C_sf"/>
</dbReference>
<dbReference type="Proteomes" id="UP001152320">
    <property type="component" value="Chromosome 8"/>
</dbReference>
<dbReference type="Gene3D" id="1.20.1050.10">
    <property type="match status" value="1"/>
</dbReference>
<proteinExistence type="predicted"/>
<feature type="domain" description="GST N-terminal" evidence="1">
    <location>
        <begin position="1"/>
        <end position="33"/>
    </location>
</feature>
<evidence type="ECO:0000259" key="1">
    <source>
        <dbReference type="PROSITE" id="PS50404"/>
    </source>
</evidence>
<dbReference type="Gene3D" id="3.40.30.10">
    <property type="entry name" value="Glutaredoxin"/>
    <property type="match status" value="1"/>
</dbReference>
<dbReference type="InterPro" id="IPR004046">
    <property type="entry name" value="GST_C"/>
</dbReference>
<gene>
    <name evidence="3" type="ORF">HOLleu_17442</name>
</gene>
<dbReference type="OrthoDB" id="414243at2759"/>
<evidence type="ECO:0000259" key="2">
    <source>
        <dbReference type="PROSITE" id="PS50405"/>
    </source>
</evidence>
<evidence type="ECO:0000313" key="3">
    <source>
        <dbReference type="EMBL" id="KAJ8036803.1"/>
    </source>
</evidence>
<name>A0A9Q1C215_HOLLE</name>
<dbReference type="Pfam" id="PF14497">
    <property type="entry name" value="GST_C_3"/>
    <property type="match status" value="1"/>
</dbReference>
<feature type="domain" description="GST C-terminal" evidence="2">
    <location>
        <begin position="35"/>
        <end position="161"/>
    </location>
</feature>
<comment type="caution">
    <text evidence="3">The sequence shown here is derived from an EMBL/GenBank/DDBJ whole genome shotgun (WGS) entry which is preliminary data.</text>
</comment>
<dbReference type="PANTHER" id="PTHR11571">
    <property type="entry name" value="GLUTATHIONE S-TRANSFERASE"/>
    <property type="match status" value="1"/>
</dbReference>
<dbReference type="PROSITE" id="PS50404">
    <property type="entry name" value="GST_NTER"/>
    <property type="match status" value="1"/>
</dbReference>
<organism evidence="3 4">
    <name type="scientific">Holothuria leucospilota</name>
    <name type="common">Black long sea cucumber</name>
    <name type="synonym">Mertensiothuria leucospilota</name>
    <dbReference type="NCBI Taxonomy" id="206669"/>
    <lineage>
        <taxon>Eukaryota</taxon>
        <taxon>Metazoa</taxon>
        <taxon>Echinodermata</taxon>
        <taxon>Eleutherozoa</taxon>
        <taxon>Echinozoa</taxon>
        <taxon>Holothuroidea</taxon>
        <taxon>Aspidochirotacea</taxon>
        <taxon>Aspidochirotida</taxon>
        <taxon>Holothuriidae</taxon>
        <taxon>Holothuria</taxon>
    </lineage>
</organism>